<protein>
    <submittedName>
        <fullName evidence="2">Uncharacterized protein</fullName>
    </submittedName>
</protein>
<dbReference type="RefSeq" id="WP_077339752.1">
    <property type="nucleotide sequence ID" value="NZ_CP019605.1"/>
</dbReference>
<dbReference type="KEGG" id="tfl:RPIT_01150"/>
<evidence type="ECO:0000256" key="1">
    <source>
        <dbReference type="SAM" id="MobiDB-lite"/>
    </source>
</evidence>
<feature type="region of interest" description="Disordered" evidence="1">
    <location>
        <begin position="104"/>
        <end position="129"/>
    </location>
</feature>
<sequence>MPAYSDAPLPVGLDALVGMGMNRVKLAIAVALAEHGCRLSTPELVAALGERVAGTTIARNLNELEDHGYVTGDVPRDDRRRRRTHWTLNHAKLHADLQALIQATTPSVETPTTSDRAGGVHSGPEREPM</sequence>
<dbReference type="InterPro" id="IPR036390">
    <property type="entry name" value="WH_DNA-bd_sf"/>
</dbReference>
<accession>A0A1Q2CBW4</accession>
<name>A0A1Q2CBW4_9ACTN</name>
<dbReference type="OrthoDB" id="9919679at2"/>
<dbReference type="Gene3D" id="1.10.10.10">
    <property type="entry name" value="Winged helix-like DNA-binding domain superfamily/Winged helix DNA-binding domain"/>
    <property type="match status" value="1"/>
</dbReference>
<dbReference type="SUPFAM" id="SSF46785">
    <property type="entry name" value="Winged helix' DNA-binding domain"/>
    <property type="match status" value="1"/>
</dbReference>
<dbReference type="AlphaFoldDB" id="A0A1Q2CBW4"/>
<organism evidence="2 3">
    <name type="scientific">Tessaracoccus flavus</name>
    <dbReference type="NCBI Taxonomy" id="1610493"/>
    <lineage>
        <taxon>Bacteria</taxon>
        <taxon>Bacillati</taxon>
        <taxon>Actinomycetota</taxon>
        <taxon>Actinomycetes</taxon>
        <taxon>Propionibacteriales</taxon>
        <taxon>Propionibacteriaceae</taxon>
        <taxon>Tessaracoccus</taxon>
    </lineage>
</organism>
<dbReference type="InterPro" id="IPR036388">
    <property type="entry name" value="WH-like_DNA-bd_sf"/>
</dbReference>
<dbReference type="EMBL" id="CP019605">
    <property type="protein sequence ID" value="AQP43599.1"/>
    <property type="molecule type" value="Genomic_DNA"/>
</dbReference>
<feature type="compositionally biased region" description="Polar residues" evidence="1">
    <location>
        <begin position="104"/>
        <end position="115"/>
    </location>
</feature>
<reference evidence="2 3" key="1">
    <citation type="journal article" date="2016" name="Int. J. Syst. Evol. Microbiol.">
        <title>Tessaracoccus flavus sp. nov., isolated from the drainage system of a lindane-producing factory.</title>
        <authorList>
            <person name="Kumari R."/>
            <person name="Singh P."/>
            <person name="Schumann P."/>
            <person name="Lal R."/>
        </authorList>
    </citation>
    <scope>NUCLEOTIDE SEQUENCE [LARGE SCALE GENOMIC DNA]</scope>
    <source>
        <strain evidence="2 3">RP1T</strain>
    </source>
</reference>
<evidence type="ECO:0000313" key="3">
    <source>
        <dbReference type="Proteomes" id="UP000188324"/>
    </source>
</evidence>
<evidence type="ECO:0000313" key="2">
    <source>
        <dbReference type="EMBL" id="AQP43599.1"/>
    </source>
</evidence>
<dbReference type="Proteomes" id="UP000188324">
    <property type="component" value="Chromosome"/>
</dbReference>
<proteinExistence type="predicted"/>
<keyword evidence="3" id="KW-1185">Reference proteome</keyword>
<gene>
    <name evidence="2" type="ORF">RPIT_01150</name>
</gene>